<keyword evidence="3" id="KW-1185">Reference proteome</keyword>
<accession>A0A137NTL0</accession>
<evidence type="ECO:0000259" key="1">
    <source>
        <dbReference type="Pfam" id="PF14040"/>
    </source>
</evidence>
<dbReference type="Pfam" id="PF14040">
    <property type="entry name" value="DNase_NucA_NucB"/>
    <property type="match status" value="1"/>
</dbReference>
<sequence length="142" mass="15335">MNLDKAATETNRGAACSHGRLCDVSQIITLPNDHPHNAQEATLLTRTINGNGGAKPALGRSCEEYPFASTTQGGQNINSRCIPFYEQHMQKKILAGVRYAVEDLATCLVPEGSNKAVIIARAKQVDINLILEGQTPSSKQNF</sequence>
<evidence type="ECO:0000313" key="3">
    <source>
        <dbReference type="Proteomes" id="UP000070444"/>
    </source>
</evidence>
<protein>
    <recommendedName>
        <fullName evidence="1">Deoxyribonuclease NucA/NucB domain-containing protein</fullName>
    </recommendedName>
</protein>
<feature type="domain" description="Deoxyribonuclease NucA/NucB" evidence="1">
    <location>
        <begin position="55"/>
        <end position="95"/>
    </location>
</feature>
<organism evidence="2 3">
    <name type="scientific">Conidiobolus coronatus (strain ATCC 28846 / CBS 209.66 / NRRL 28638)</name>
    <name type="common">Delacroixia coronata</name>
    <dbReference type="NCBI Taxonomy" id="796925"/>
    <lineage>
        <taxon>Eukaryota</taxon>
        <taxon>Fungi</taxon>
        <taxon>Fungi incertae sedis</taxon>
        <taxon>Zoopagomycota</taxon>
        <taxon>Entomophthoromycotina</taxon>
        <taxon>Entomophthoromycetes</taxon>
        <taxon>Entomophthorales</taxon>
        <taxon>Ancylistaceae</taxon>
        <taxon>Conidiobolus</taxon>
    </lineage>
</organism>
<dbReference type="EMBL" id="KQ964761">
    <property type="protein sequence ID" value="KXN66145.1"/>
    <property type="molecule type" value="Genomic_DNA"/>
</dbReference>
<dbReference type="OrthoDB" id="2748312at2759"/>
<reference evidence="2 3" key="1">
    <citation type="journal article" date="2015" name="Genome Biol. Evol.">
        <title>Phylogenomic analyses indicate that early fungi evolved digesting cell walls of algal ancestors of land plants.</title>
        <authorList>
            <person name="Chang Y."/>
            <person name="Wang S."/>
            <person name="Sekimoto S."/>
            <person name="Aerts A.L."/>
            <person name="Choi C."/>
            <person name="Clum A."/>
            <person name="LaButti K.M."/>
            <person name="Lindquist E.A."/>
            <person name="Yee Ngan C."/>
            <person name="Ohm R.A."/>
            <person name="Salamov A.A."/>
            <person name="Grigoriev I.V."/>
            <person name="Spatafora J.W."/>
            <person name="Berbee M.L."/>
        </authorList>
    </citation>
    <scope>NUCLEOTIDE SEQUENCE [LARGE SCALE GENOMIC DNA]</scope>
    <source>
        <strain evidence="2 3">NRRL 28638</strain>
    </source>
</reference>
<proteinExistence type="predicted"/>
<dbReference type="Proteomes" id="UP000070444">
    <property type="component" value="Unassembled WGS sequence"/>
</dbReference>
<name>A0A137NTL0_CONC2</name>
<evidence type="ECO:0000313" key="2">
    <source>
        <dbReference type="EMBL" id="KXN66145.1"/>
    </source>
</evidence>
<dbReference type="InterPro" id="IPR029476">
    <property type="entry name" value="DNase_NucA_NucB"/>
</dbReference>
<gene>
    <name evidence="2" type="ORF">CONCODRAFT_73860</name>
</gene>
<dbReference type="AlphaFoldDB" id="A0A137NTL0"/>